<dbReference type="InterPro" id="IPR032675">
    <property type="entry name" value="LRR_dom_sf"/>
</dbReference>
<comment type="caution">
    <text evidence="11">The sequence shown here is derived from an EMBL/GenBank/DDBJ whole genome shotgun (WGS) entry which is preliminary data.</text>
</comment>
<dbReference type="InterPro" id="IPR042197">
    <property type="entry name" value="Apaf_helical"/>
</dbReference>
<dbReference type="Gene3D" id="3.80.10.10">
    <property type="entry name" value="Ribonuclease Inhibitor"/>
    <property type="match status" value="4"/>
</dbReference>
<evidence type="ECO:0000313" key="12">
    <source>
        <dbReference type="Proteomes" id="UP001627284"/>
    </source>
</evidence>
<dbReference type="InterPro" id="IPR056789">
    <property type="entry name" value="LRR_R13L1-DRL21"/>
</dbReference>
<keyword evidence="5" id="KW-0611">Plant defense</keyword>
<gene>
    <name evidence="11" type="ORF">AABB24_038936</name>
</gene>
<dbReference type="SMART" id="SM00369">
    <property type="entry name" value="LRR_TYP"/>
    <property type="match status" value="2"/>
</dbReference>
<keyword evidence="2" id="KW-0433">Leucine-rich repeat</keyword>
<proteinExistence type="inferred from homology"/>
<dbReference type="PANTHER" id="PTHR36766:SF51">
    <property type="entry name" value="DISEASE RESISTANCE RPP13-LIKE PROTEIN 1"/>
    <property type="match status" value="1"/>
</dbReference>
<dbReference type="Pfam" id="PF25019">
    <property type="entry name" value="LRR_R13L1-DRL21"/>
    <property type="match status" value="1"/>
</dbReference>
<dbReference type="InterPro" id="IPR001611">
    <property type="entry name" value="Leu-rich_rpt"/>
</dbReference>
<protein>
    <recommendedName>
        <fullName evidence="13">Disease resistance protein R3a-like protein</fullName>
    </recommendedName>
</protein>
<dbReference type="FunFam" id="3.40.50.300:FF:001091">
    <property type="entry name" value="Probable disease resistance protein At1g61300"/>
    <property type="match status" value="1"/>
</dbReference>
<dbReference type="InterPro" id="IPR027417">
    <property type="entry name" value="P-loop_NTPase"/>
</dbReference>
<evidence type="ECO:0000259" key="7">
    <source>
        <dbReference type="Pfam" id="PF00931"/>
    </source>
</evidence>
<evidence type="ECO:0000259" key="9">
    <source>
        <dbReference type="Pfam" id="PF23559"/>
    </source>
</evidence>
<dbReference type="InterPro" id="IPR058922">
    <property type="entry name" value="WHD_DRP"/>
</dbReference>
<evidence type="ECO:0000259" key="10">
    <source>
        <dbReference type="Pfam" id="PF25019"/>
    </source>
</evidence>
<name>A0ABD2R007_9SOLN</name>
<dbReference type="Proteomes" id="UP001627284">
    <property type="component" value="Unassembled WGS sequence"/>
</dbReference>
<dbReference type="AlphaFoldDB" id="A0ABD2R007"/>
<dbReference type="Pfam" id="PF23559">
    <property type="entry name" value="WHD_DRP"/>
    <property type="match status" value="1"/>
</dbReference>
<feature type="domain" description="Disease resistance protein winged helix" evidence="9">
    <location>
        <begin position="434"/>
        <end position="505"/>
    </location>
</feature>
<organism evidence="11 12">
    <name type="scientific">Solanum stoloniferum</name>
    <dbReference type="NCBI Taxonomy" id="62892"/>
    <lineage>
        <taxon>Eukaryota</taxon>
        <taxon>Viridiplantae</taxon>
        <taxon>Streptophyta</taxon>
        <taxon>Embryophyta</taxon>
        <taxon>Tracheophyta</taxon>
        <taxon>Spermatophyta</taxon>
        <taxon>Magnoliopsida</taxon>
        <taxon>eudicotyledons</taxon>
        <taxon>Gunneridae</taxon>
        <taxon>Pentapetalae</taxon>
        <taxon>asterids</taxon>
        <taxon>lamiids</taxon>
        <taxon>Solanales</taxon>
        <taxon>Solanaceae</taxon>
        <taxon>Solanoideae</taxon>
        <taxon>Solaneae</taxon>
        <taxon>Solanum</taxon>
    </lineage>
</organism>
<dbReference type="GO" id="GO:0005524">
    <property type="term" value="F:ATP binding"/>
    <property type="evidence" value="ECO:0007669"/>
    <property type="project" value="UniProtKB-KW"/>
</dbReference>
<evidence type="ECO:0000256" key="1">
    <source>
        <dbReference type="ARBA" id="ARBA00008894"/>
    </source>
</evidence>
<keyword evidence="4" id="KW-0547">Nucleotide-binding</keyword>
<dbReference type="Gene3D" id="3.40.50.300">
    <property type="entry name" value="P-loop containing nucleotide triphosphate hydrolases"/>
    <property type="match status" value="1"/>
</dbReference>
<dbReference type="PRINTS" id="PR00364">
    <property type="entry name" value="DISEASERSIST"/>
</dbReference>
<dbReference type="PANTHER" id="PTHR36766">
    <property type="entry name" value="PLANT BROAD-SPECTRUM MILDEW RESISTANCE PROTEIN RPW8"/>
    <property type="match status" value="1"/>
</dbReference>
<comment type="similarity">
    <text evidence="1">Belongs to the disease resistance NB-LRR family.</text>
</comment>
<evidence type="ECO:0000256" key="3">
    <source>
        <dbReference type="ARBA" id="ARBA00022737"/>
    </source>
</evidence>
<dbReference type="InterPro" id="IPR036388">
    <property type="entry name" value="WH-like_DNA-bd_sf"/>
</dbReference>
<evidence type="ECO:0000256" key="2">
    <source>
        <dbReference type="ARBA" id="ARBA00022614"/>
    </source>
</evidence>
<dbReference type="SUPFAM" id="SSF52058">
    <property type="entry name" value="L domain-like"/>
    <property type="match status" value="2"/>
</dbReference>
<feature type="domain" description="Disease resistance N-terminal" evidence="8">
    <location>
        <begin position="11"/>
        <end position="104"/>
    </location>
</feature>
<keyword evidence="12" id="KW-1185">Reference proteome</keyword>
<evidence type="ECO:0000313" key="11">
    <source>
        <dbReference type="EMBL" id="KAL3325084.1"/>
    </source>
</evidence>
<reference evidence="11 12" key="1">
    <citation type="submission" date="2024-05" db="EMBL/GenBank/DDBJ databases">
        <title>De novo assembly of an allotetraploid wild potato.</title>
        <authorList>
            <person name="Hosaka A.J."/>
        </authorList>
    </citation>
    <scope>NUCLEOTIDE SEQUENCE [LARGE SCALE GENOMIC DNA]</scope>
    <source>
        <tissue evidence="11">Young leaves</tissue>
    </source>
</reference>
<accession>A0ABD2R007</accession>
<dbReference type="GO" id="GO:0051607">
    <property type="term" value="P:defense response to virus"/>
    <property type="evidence" value="ECO:0007669"/>
    <property type="project" value="UniProtKB-ARBA"/>
</dbReference>
<keyword evidence="6" id="KW-0067">ATP-binding</keyword>
<dbReference type="EMBL" id="JBJKTR010000023">
    <property type="protein sequence ID" value="KAL3325084.1"/>
    <property type="molecule type" value="Genomic_DNA"/>
</dbReference>
<dbReference type="Pfam" id="PF13855">
    <property type="entry name" value="LRR_8"/>
    <property type="match status" value="1"/>
</dbReference>
<evidence type="ECO:0000256" key="5">
    <source>
        <dbReference type="ARBA" id="ARBA00022821"/>
    </source>
</evidence>
<dbReference type="InterPro" id="IPR002182">
    <property type="entry name" value="NB-ARC"/>
</dbReference>
<feature type="domain" description="NB-ARC" evidence="7">
    <location>
        <begin position="178"/>
        <end position="351"/>
    </location>
</feature>
<dbReference type="Pfam" id="PF18052">
    <property type="entry name" value="Rx_N"/>
    <property type="match status" value="1"/>
</dbReference>
<dbReference type="Gene3D" id="1.10.10.10">
    <property type="entry name" value="Winged helix-like DNA-binding domain superfamily/Winged helix DNA-binding domain"/>
    <property type="match status" value="1"/>
</dbReference>
<dbReference type="Gene3D" id="1.10.8.430">
    <property type="entry name" value="Helical domain of apoptotic protease-activating factors"/>
    <property type="match status" value="1"/>
</dbReference>
<evidence type="ECO:0000256" key="4">
    <source>
        <dbReference type="ARBA" id="ARBA00022741"/>
    </source>
</evidence>
<sequence>MEIGLAVGGAFLSSALNVLFDRLAPHGDLLSMFRKHTDDVQLFEKLGDILLGLQIVLNDAENKQASNQFVSQWLNKLQIAVDGAENLIEQVNYEALRLKVEGQLQNLTETSNQQVSDLNLCLSDDFFLNIKKKLEDTIKKLEVLEKQIGRLGLKEHFVSTKQETRTSVDVKSDIFGRQSEIEDLINRLLPEDASGKKLTVVPIVGMGGLGKTALAKAVYHDERVKNHFGLKAWFCVSEPYDALRITKGLLQEIHSFDSKDVHNNLNQLQVKLKESLKGKKFLIVLDDVWNDNYNEWDDLRNLFVQGDTGSKIIVTTRKESVALMMGNEQISMDNLSTEASWSLFKRHAFENMDPIGHPDLEEVEKQIAAKCKGLPLALKTLAGMLRSKSKVEGWKRILRSEIWELPQNDILPALMLSYNDLPAHLKRCFSFCAIFPKDYPFRKEQVIHLWIANGLVPKDNGIIEDLGNQYFQELRSRSLFERVPNPSKGKMENLFLMHDLVNDLAQIASSKLCIRLEESKGSHMLEKSWHLSYSMGYDGEFEKLTPLYKLEQLRTLLPICIDVNYCSLSKRVQHNILPRLRSLRALSLSGYRIKELPNDLFIKLKLLRFLDLSWTEIKKLPDSVCGLYNLETLLLSSCAYLEELPLQIEKLIYLSHLDISNTWSLKTPLYLSKLKSLQVLMGAKNFFGGLRMEDLGEAQNLYGSLSVVELQNVVDKREAVKAKMREKNHVDKLSLEWSESSSAGNSQTERDILDELRPHKNIKELQIIGYRGTKFPNWLADPLFLKLVQLSLRNCKNCYSLPALGQLPFLKFLSIRGMHGTTEVTEEFYGSWSSKKPFNCLEKLDFVDMPEWKHWHVLGIGEFPTLEKLLINNCPELSLETPIQLSSLKRFEVSGSPKVGVLFDDAQLFRSQLEGMKQIEELRISDCNSVTSFPFSILPTTLKRIRISRCHKLKLEQPVGEVSMFLENLSLEKCDCIDDISPELLPRARILCVVDCHNLSRFLIPTATETLYIENCKNVEILSVACGGTQMTYLSIVGCKKLKRLPERMQELLPSLKKLILVSCPEIESFPGGLPFNLQQLRISYCKKLVNGRKEWHLQRLPCLTKLFIEHDGNDEEIVGGENWELPSSIRTLGISNLKTLSSQHLKRLTICHCPNLQSLPELALPSSLSQLEIFDCPNLQSLPESALPSSLSQLDITDCPNLQSLPVKGMPSSLSKLHIYECPLLKPLLEFDKGEYWPNIAQIPTIKIDGEWM</sequence>
<dbReference type="InterPro" id="IPR003591">
    <property type="entry name" value="Leu-rich_rpt_typical-subtyp"/>
</dbReference>
<evidence type="ECO:0000259" key="8">
    <source>
        <dbReference type="Pfam" id="PF18052"/>
    </source>
</evidence>
<dbReference type="Pfam" id="PF00931">
    <property type="entry name" value="NB-ARC"/>
    <property type="match status" value="1"/>
</dbReference>
<dbReference type="InterPro" id="IPR041118">
    <property type="entry name" value="Rx_N"/>
</dbReference>
<keyword evidence="3" id="KW-0677">Repeat</keyword>
<dbReference type="FunFam" id="1.10.10.10:FF:000322">
    <property type="entry name" value="Probable disease resistance protein At1g63360"/>
    <property type="match status" value="1"/>
</dbReference>
<evidence type="ECO:0008006" key="13">
    <source>
        <dbReference type="Google" id="ProtNLM"/>
    </source>
</evidence>
<dbReference type="SUPFAM" id="SSF52540">
    <property type="entry name" value="P-loop containing nucleoside triphosphate hydrolases"/>
    <property type="match status" value="1"/>
</dbReference>
<feature type="domain" description="R13L1/DRL21-like LRR repeat region" evidence="10">
    <location>
        <begin position="692"/>
        <end position="818"/>
    </location>
</feature>
<evidence type="ECO:0000256" key="6">
    <source>
        <dbReference type="ARBA" id="ARBA00022840"/>
    </source>
</evidence>